<dbReference type="PROSITE" id="PS50178">
    <property type="entry name" value="ZF_FYVE"/>
    <property type="match status" value="1"/>
</dbReference>
<dbReference type="InterPro" id="IPR042234">
    <property type="entry name" value="WDFY1/WDFY2"/>
</dbReference>
<dbReference type="InterPro" id="IPR036322">
    <property type="entry name" value="WD40_repeat_dom_sf"/>
</dbReference>
<dbReference type="GO" id="GO:0005769">
    <property type="term" value="C:early endosome"/>
    <property type="evidence" value="ECO:0007669"/>
    <property type="project" value="TreeGrafter"/>
</dbReference>
<dbReference type="InterPro" id="IPR019775">
    <property type="entry name" value="WD40_repeat_CS"/>
</dbReference>
<dbReference type="AlphaFoldDB" id="A0A9Q0MDE8"/>
<dbReference type="InterPro" id="IPR017455">
    <property type="entry name" value="Znf_FYVE-rel"/>
</dbReference>
<evidence type="ECO:0000256" key="5">
    <source>
        <dbReference type="ARBA" id="ARBA00022833"/>
    </source>
</evidence>
<dbReference type="PROSITE" id="PS50294">
    <property type="entry name" value="WD_REPEATS_REGION"/>
    <property type="match status" value="3"/>
</dbReference>
<sequence length="420" mass="47915">MQLLSKLEGHQDIVNAAIIIPGEDGVISISEDKTIRIWLKRDRGAYWPSVCHVLSSPASSMDYHSESKRLFVGMDNGYVSEFNVANDYNRIKLIKNFFAHQGRVKEVLYSPQTESLLSVGRDKNLVWFNSENGNRIGSYMCKFACSSLQFDHQSGHAFVGDVNGQIEMIKLENNSFRTITTLKGHSSIVRCLEWDSLNQLLFSGGSDKSIICWDIGGKKGTAYELQGHNNVVTSLYFSHQSRQILSSSEDSMIVGWNMNCQRQETPEWAESDFCQLCNRPFFWNVRAMYDQKTIGFRQHHCRLCGKAICDQCSPNRSTLPKLGYEFPVRLCTECYPTKVQDSDRVSLAKFYESKHCVNHMSVDEPNKLMVTSGFDRVIKKTERILLWILSNISAIENCFSKYNSTIIVTSQLRLIALNRL</sequence>
<comment type="caution">
    <text evidence="9">The sequence shown here is derived from an EMBL/GenBank/DDBJ whole genome shotgun (WGS) entry which is preliminary data.</text>
</comment>
<dbReference type="OMA" id="IFCLGAE"/>
<evidence type="ECO:0000313" key="9">
    <source>
        <dbReference type="EMBL" id="KAJ6223845.1"/>
    </source>
</evidence>
<dbReference type="Pfam" id="PF01363">
    <property type="entry name" value="FYVE"/>
    <property type="match status" value="1"/>
</dbReference>
<evidence type="ECO:0000313" key="10">
    <source>
        <dbReference type="Proteomes" id="UP001142055"/>
    </source>
</evidence>
<dbReference type="Gene3D" id="3.30.40.10">
    <property type="entry name" value="Zinc/RING finger domain, C3HC4 (zinc finger)"/>
    <property type="match status" value="1"/>
</dbReference>
<dbReference type="InterPro" id="IPR015943">
    <property type="entry name" value="WD40/YVTN_repeat-like_dom_sf"/>
</dbReference>
<dbReference type="SMART" id="SM00320">
    <property type="entry name" value="WD40"/>
    <property type="match status" value="6"/>
</dbReference>
<feature type="repeat" description="WD" evidence="7">
    <location>
        <begin position="225"/>
        <end position="259"/>
    </location>
</feature>
<dbReference type="PROSITE" id="PS50082">
    <property type="entry name" value="WD_REPEATS_2"/>
    <property type="match status" value="3"/>
</dbReference>
<evidence type="ECO:0000259" key="8">
    <source>
        <dbReference type="PROSITE" id="PS50178"/>
    </source>
</evidence>
<dbReference type="SMART" id="SM00064">
    <property type="entry name" value="FYVE"/>
    <property type="match status" value="1"/>
</dbReference>
<dbReference type="InterPro" id="IPR000306">
    <property type="entry name" value="Znf_FYVE"/>
</dbReference>
<proteinExistence type="predicted"/>
<dbReference type="Pfam" id="PF00400">
    <property type="entry name" value="WD40"/>
    <property type="match status" value="3"/>
</dbReference>
<protein>
    <recommendedName>
        <fullName evidence="8">FYVE-type domain-containing protein</fullName>
    </recommendedName>
</protein>
<dbReference type="FunFam" id="3.30.40.10:FF:000105">
    <property type="entry name" value="WD repeat and FYVE domain-containing protein 2"/>
    <property type="match status" value="1"/>
</dbReference>
<dbReference type="PROSITE" id="PS00678">
    <property type="entry name" value="WD_REPEATS_1"/>
    <property type="match status" value="1"/>
</dbReference>
<dbReference type="InterPro" id="IPR011011">
    <property type="entry name" value="Znf_FYVE_PHD"/>
</dbReference>
<gene>
    <name evidence="9" type="ORF">RDWZM_002390</name>
</gene>
<feature type="repeat" description="WD" evidence="7">
    <location>
        <begin position="7"/>
        <end position="38"/>
    </location>
</feature>
<evidence type="ECO:0000256" key="1">
    <source>
        <dbReference type="ARBA" id="ARBA00022574"/>
    </source>
</evidence>
<feature type="repeat" description="WD" evidence="7">
    <location>
        <begin position="182"/>
        <end position="215"/>
    </location>
</feature>
<dbReference type="EMBL" id="JAPWDV010000001">
    <property type="protein sequence ID" value="KAJ6223845.1"/>
    <property type="molecule type" value="Genomic_DNA"/>
</dbReference>
<keyword evidence="1 7" id="KW-0853">WD repeat</keyword>
<dbReference type="CDD" id="cd15718">
    <property type="entry name" value="FYVE_WDFY1_like"/>
    <property type="match status" value="1"/>
</dbReference>
<dbReference type="GO" id="GO:0008270">
    <property type="term" value="F:zinc ion binding"/>
    <property type="evidence" value="ECO:0007669"/>
    <property type="project" value="UniProtKB-KW"/>
</dbReference>
<evidence type="ECO:0000256" key="3">
    <source>
        <dbReference type="ARBA" id="ARBA00022737"/>
    </source>
</evidence>
<dbReference type="Gene3D" id="2.130.10.10">
    <property type="entry name" value="YVTN repeat-like/Quinoprotein amine dehydrogenase"/>
    <property type="match status" value="2"/>
</dbReference>
<dbReference type="Proteomes" id="UP001142055">
    <property type="component" value="Chromosome 1"/>
</dbReference>
<keyword evidence="10" id="KW-1185">Reference proteome</keyword>
<dbReference type="SUPFAM" id="SSF57903">
    <property type="entry name" value="FYVE/PHD zinc finger"/>
    <property type="match status" value="1"/>
</dbReference>
<keyword evidence="2" id="KW-0479">Metal-binding</keyword>
<feature type="domain" description="FYVE-type" evidence="8">
    <location>
        <begin position="268"/>
        <end position="339"/>
    </location>
</feature>
<evidence type="ECO:0000256" key="7">
    <source>
        <dbReference type="PROSITE-ProRule" id="PRU00221"/>
    </source>
</evidence>
<name>A0A9Q0MDE8_BLOTA</name>
<dbReference type="InterPro" id="IPR013083">
    <property type="entry name" value="Znf_RING/FYVE/PHD"/>
</dbReference>
<dbReference type="InterPro" id="IPR001680">
    <property type="entry name" value="WD40_rpt"/>
</dbReference>
<evidence type="ECO:0000256" key="6">
    <source>
        <dbReference type="PROSITE-ProRule" id="PRU00091"/>
    </source>
</evidence>
<evidence type="ECO:0000256" key="4">
    <source>
        <dbReference type="ARBA" id="ARBA00022771"/>
    </source>
</evidence>
<dbReference type="PANTHER" id="PTHR46189">
    <property type="entry name" value="LD41958P"/>
    <property type="match status" value="1"/>
</dbReference>
<keyword evidence="3" id="KW-0677">Repeat</keyword>
<keyword evidence="4 6" id="KW-0863">Zinc-finger</keyword>
<accession>A0A9Q0MDE8</accession>
<dbReference type="PANTHER" id="PTHR46189:SF1">
    <property type="entry name" value="LD41958P"/>
    <property type="match status" value="1"/>
</dbReference>
<dbReference type="SUPFAM" id="SSF50978">
    <property type="entry name" value="WD40 repeat-like"/>
    <property type="match status" value="1"/>
</dbReference>
<reference evidence="9" key="1">
    <citation type="submission" date="2022-12" db="EMBL/GenBank/DDBJ databases">
        <title>Genome assemblies of Blomia tropicalis.</title>
        <authorList>
            <person name="Cui Y."/>
        </authorList>
    </citation>
    <scope>NUCLEOTIDE SEQUENCE</scope>
    <source>
        <tissue evidence="9">Adult mites</tissue>
    </source>
</reference>
<organism evidence="9 10">
    <name type="scientific">Blomia tropicalis</name>
    <name type="common">Mite</name>
    <dbReference type="NCBI Taxonomy" id="40697"/>
    <lineage>
        <taxon>Eukaryota</taxon>
        <taxon>Metazoa</taxon>
        <taxon>Ecdysozoa</taxon>
        <taxon>Arthropoda</taxon>
        <taxon>Chelicerata</taxon>
        <taxon>Arachnida</taxon>
        <taxon>Acari</taxon>
        <taxon>Acariformes</taxon>
        <taxon>Sarcoptiformes</taxon>
        <taxon>Astigmata</taxon>
        <taxon>Glycyphagoidea</taxon>
        <taxon>Echimyopodidae</taxon>
        <taxon>Blomia</taxon>
    </lineage>
</organism>
<evidence type="ECO:0000256" key="2">
    <source>
        <dbReference type="ARBA" id="ARBA00022723"/>
    </source>
</evidence>
<keyword evidence="5" id="KW-0862">Zinc</keyword>